<dbReference type="Proteomes" id="UP000009227">
    <property type="component" value="Chromosome"/>
</dbReference>
<protein>
    <submittedName>
        <fullName evidence="1">Uncharacterized protein</fullName>
    </submittedName>
</protein>
<gene>
    <name evidence="1" type="ordered locus">Metig_1428</name>
</gene>
<dbReference type="GeneID" id="10644301"/>
<dbReference type="KEGG" id="mig:Metig_1428"/>
<proteinExistence type="predicted"/>
<dbReference type="STRING" id="880724.Metig_1428"/>
<evidence type="ECO:0000313" key="2">
    <source>
        <dbReference type="Proteomes" id="UP000009227"/>
    </source>
</evidence>
<organism evidence="2">
    <name type="scientific">Methanotorris igneus (strain DSM 5666 / JCM 11834 / Kol 5)</name>
    <dbReference type="NCBI Taxonomy" id="880724"/>
    <lineage>
        <taxon>Archaea</taxon>
        <taxon>Methanobacteriati</taxon>
        <taxon>Methanobacteriota</taxon>
        <taxon>Methanomada group</taxon>
        <taxon>Methanococci</taxon>
        <taxon>Methanococcales</taxon>
        <taxon>Methanocaldococcaceae</taxon>
        <taxon>Methanotorris</taxon>
    </lineage>
</organism>
<reference evidence="1 2" key="1">
    <citation type="submission" date="2011-05" db="EMBL/GenBank/DDBJ databases">
        <title>Complete sequence of Methanotorris igneus Kol 5.</title>
        <authorList>
            <consortium name="US DOE Joint Genome Institute"/>
            <person name="Lucas S."/>
            <person name="Han J."/>
            <person name="Lapidus A."/>
            <person name="Cheng J.-F."/>
            <person name="Goodwin L."/>
            <person name="Pitluck S."/>
            <person name="Peters L."/>
            <person name="Mikhailova N."/>
            <person name="Chertkov O."/>
            <person name="Han C."/>
            <person name="Tapia R."/>
            <person name="Land M."/>
            <person name="Hauser L."/>
            <person name="Kyrpides N."/>
            <person name="Ivanova N."/>
            <person name="Pagani I."/>
            <person name="Sieprawska-Lupa M."/>
            <person name="Whitman W."/>
            <person name="Woyke T."/>
        </authorList>
    </citation>
    <scope>NUCLEOTIDE SEQUENCE [LARGE SCALE GENOMIC DNA]</scope>
    <source>
        <strain evidence="2">DSM 5666 / JCM 11834 / Kol 5</strain>
    </source>
</reference>
<keyword evidence="2" id="KW-1185">Reference proteome</keyword>
<sequence length="256" mass="29481">MIEVIVYEELRGNKKDVVEEEFEKAINELKEKYNAKLLSIENEEEGNLYTKVGELEIKFESFLDYIDFCLKHGADVEVISPPKLKMDSKEFGNAIAHIIQFFSNFCKKYNVGFNVVVREEKDIDIDKYREGIYDEDDIHELQEEGYLRVKAVFEVEGKSEEVVIKNIILSLDNNIHINKIITKVLEDRAEGFHGLVAVDMLCKPFEIVEIAYKFLPVAVVIEGDKEIELDISELQDIGNELSGAVFELSHAVKLRR</sequence>
<dbReference type="HOGENOM" id="CLU_1076106_0_0_2"/>
<dbReference type="EMBL" id="CP002737">
    <property type="protein sequence ID" value="AEF96963.1"/>
    <property type="molecule type" value="Genomic_DNA"/>
</dbReference>
<name>F6BAF0_METIK</name>
<dbReference type="OrthoDB" id="65227at2157"/>
<evidence type="ECO:0000313" key="1">
    <source>
        <dbReference type="EMBL" id="AEF96963.1"/>
    </source>
</evidence>
<dbReference type="RefSeq" id="WP_013799559.1">
    <property type="nucleotide sequence ID" value="NC_015562.1"/>
</dbReference>
<accession>F6BAF0</accession>
<dbReference type="AlphaFoldDB" id="F6BAF0"/>